<feature type="transmembrane region" description="Helical" evidence="6">
    <location>
        <begin position="142"/>
        <end position="163"/>
    </location>
</feature>
<evidence type="ECO:0000256" key="1">
    <source>
        <dbReference type="ARBA" id="ARBA00004141"/>
    </source>
</evidence>
<dbReference type="GO" id="GO:0016020">
    <property type="term" value="C:membrane"/>
    <property type="evidence" value="ECO:0007669"/>
    <property type="project" value="UniProtKB-SubCell"/>
</dbReference>
<dbReference type="OMA" id="LYRETWL"/>
<keyword evidence="8" id="KW-1185">Reference proteome</keyword>
<evidence type="ECO:0000256" key="2">
    <source>
        <dbReference type="ARBA" id="ARBA00022692"/>
    </source>
</evidence>
<gene>
    <name evidence="7" type="ORF">ABB37_04700</name>
</gene>
<keyword evidence="3 6" id="KW-1133">Transmembrane helix</keyword>
<dbReference type="VEuPathDB" id="TriTrypDB:LpyrH10_08_1490"/>
<dbReference type="GO" id="GO:0005783">
    <property type="term" value="C:endoplasmic reticulum"/>
    <property type="evidence" value="ECO:0007669"/>
    <property type="project" value="TreeGrafter"/>
</dbReference>
<dbReference type="PANTHER" id="PTHR21389">
    <property type="entry name" value="P53 INDUCED PROTEIN"/>
    <property type="match status" value="1"/>
</dbReference>
<feature type="region of interest" description="Disordered" evidence="5">
    <location>
        <begin position="34"/>
        <end position="96"/>
    </location>
</feature>
<protein>
    <submittedName>
        <fullName evidence="7">Uncharacterized protein</fullName>
    </submittedName>
</protein>
<dbReference type="GeneID" id="26904991"/>
<evidence type="ECO:0000256" key="5">
    <source>
        <dbReference type="SAM" id="MobiDB-lite"/>
    </source>
</evidence>
<evidence type="ECO:0000256" key="4">
    <source>
        <dbReference type="ARBA" id="ARBA00023136"/>
    </source>
</evidence>
<dbReference type="Proteomes" id="UP000037923">
    <property type="component" value="Unassembled WGS sequence"/>
</dbReference>
<reference evidence="7 8" key="1">
    <citation type="submission" date="2015-07" db="EMBL/GenBank/DDBJ databases">
        <title>High-quality genome of monoxenous trypanosomatid Leptomonas pyrrhocoris.</title>
        <authorList>
            <person name="Flegontov P."/>
            <person name="Butenko A."/>
            <person name="Firsov S."/>
            <person name="Vlcek C."/>
            <person name="Logacheva M.D."/>
            <person name="Field M."/>
            <person name="Filatov D."/>
            <person name="Flegontova O."/>
            <person name="Gerasimov E."/>
            <person name="Jackson A.P."/>
            <person name="Kelly S."/>
            <person name="Opperdoes F."/>
            <person name="O'Reilly A."/>
            <person name="Votypka J."/>
            <person name="Yurchenko V."/>
            <person name="Lukes J."/>
        </authorList>
    </citation>
    <scope>NUCLEOTIDE SEQUENCE [LARGE SCALE GENOMIC DNA]</scope>
    <source>
        <strain evidence="7">H10</strain>
    </source>
</reference>
<evidence type="ECO:0000313" key="8">
    <source>
        <dbReference type="Proteomes" id="UP000037923"/>
    </source>
</evidence>
<evidence type="ECO:0000256" key="6">
    <source>
        <dbReference type="SAM" id="Phobius"/>
    </source>
</evidence>
<name>A0A0M9G1H8_LEPPY</name>
<evidence type="ECO:0000256" key="3">
    <source>
        <dbReference type="ARBA" id="ARBA00022989"/>
    </source>
</evidence>
<dbReference type="OrthoDB" id="266518at2759"/>
<comment type="subcellular location">
    <subcellularLocation>
        <location evidence="1">Membrane</location>
        <topology evidence="1">Multi-pass membrane protein</topology>
    </subcellularLocation>
</comment>
<organism evidence="7 8">
    <name type="scientific">Leptomonas pyrrhocoris</name>
    <name type="common">Firebug parasite</name>
    <dbReference type="NCBI Taxonomy" id="157538"/>
    <lineage>
        <taxon>Eukaryota</taxon>
        <taxon>Discoba</taxon>
        <taxon>Euglenozoa</taxon>
        <taxon>Kinetoplastea</taxon>
        <taxon>Metakinetoplastina</taxon>
        <taxon>Trypanosomatida</taxon>
        <taxon>Trypanosomatidae</taxon>
        <taxon>Leishmaniinae</taxon>
        <taxon>Leptomonas</taxon>
    </lineage>
</organism>
<accession>A0A0M9G1H8</accession>
<feature type="transmembrane region" description="Helical" evidence="6">
    <location>
        <begin position="478"/>
        <end position="495"/>
    </location>
</feature>
<comment type="caution">
    <text evidence="7">The sequence shown here is derived from an EMBL/GenBank/DDBJ whole genome shotgun (WGS) entry which is preliminary data.</text>
</comment>
<proteinExistence type="predicted"/>
<dbReference type="AlphaFoldDB" id="A0A0M9G1H8"/>
<dbReference type="EMBL" id="LGTL01000008">
    <property type="protein sequence ID" value="KPA80480.1"/>
    <property type="molecule type" value="Genomic_DNA"/>
</dbReference>
<feature type="transmembrane region" description="Helical" evidence="6">
    <location>
        <begin position="548"/>
        <end position="565"/>
    </location>
</feature>
<feature type="transmembrane region" description="Helical" evidence="6">
    <location>
        <begin position="501"/>
        <end position="527"/>
    </location>
</feature>
<keyword evidence="2 6" id="KW-0812">Transmembrane</keyword>
<dbReference type="GO" id="GO:0016236">
    <property type="term" value="P:macroautophagy"/>
    <property type="evidence" value="ECO:0007669"/>
    <property type="project" value="TreeGrafter"/>
</dbReference>
<sequence>MRAKTACQVRVQDECRLFWHGVVESFGVEWKMTKEGGGGPNASAVQDSTKDEAASAASVLPSPPLVAPSFPDTDNERVRSPPLADTTARPSPVVSPGASALGEVGVHRTVSLPPSPVRFALMPPWSLVEYDPKMWMLLRKNLVANLALMALTVTYMALSHSLAATSRFSSTVQSDASSALSPHVHSTGDTSPSRSLTGWIAFCWLRLFLWMLKYMGQWPFYTVLQIIGLVWYNQLYRETWLVRKGWVLRGTRLREASPLTTTTKKSPTAATTTTTTAFLSPLVEGVTRPWLAPISLNVAVLQDRGGAPASTTTTTTTEVCHLMRQQSSLVLHASIAYGKHVAHLLWRMLRHKGPTAPLQEWVLGDAAACQAVAGASSSSSSSPPSQRTNPDIFEAVTHLLESTSEIIFKALATMSFALFASCVEGVPFLGTPLCLLLNAQLYAFYVFDYRYAMQQQPGSAHHRGSALAYQLRHFEQCWVYYAGYGIGSAILSLWLTHRAGVIVSVCTMSVLYSWQVVWSGFAVPLPSSRPLPLFSLWFCAVDMTQKQYAVLWRSVVIVALLYIPYQCFCYI</sequence>
<keyword evidence="4 6" id="KW-0472">Membrane</keyword>
<dbReference type="RefSeq" id="XP_015658919.1">
    <property type="nucleotide sequence ID" value="XM_015802475.1"/>
</dbReference>
<dbReference type="PANTHER" id="PTHR21389:SF0">
    <property type="entry name" value="ETOPOSIDE-INDUCED PROTEIN 2.4 HOMOLOG"/>
    <property type="match status" value="1"/>
</dbReference>
<evidence type="ECO:0000313" key="7">
    <source>
        <dbReference type="EMBL" id="KPA80480.1"/>
    </source>
</evidence>